<proteinExistence type="predicted"/>
<feature type="transmembrane region" description="Helical" evidence="2">
    <location>
        <begin position="242"/>
        <end position="264"/>
    </location>
</feature>
<feature type="compositionally biased region" description="Polar residues" evidence="1">
    <location>
        <begin position="287"/>
        <end position="298"/>
    </location>
</feature>
<keyword evidence="5" id="KW-1185">Reference proteome</keyword>
<keyword evidence="2" id="KW-0472">Membrane</keyword>
<dbReference type="KEGG" id="mis:MICPUN_102998"/>
<protein>
    <submittedName>
        <fullName evidence="4">Uncharacterized protein</fullName>
    </submittedName>
</protein>
<sequence>MARISLLALLVALLALSHGVTAAEVGSATDYDCTCECCAPDKCATEGTKTYTIAVGSRDKCTDEACSAQVSQCPDKGSHNSGATVTATYHDCTCSCCRSGTCQNGLKKYTFDAGSPDKCTQSACASAFAQCPDAGSHNAGSAQPEANNMVFATYQDCMCSCCKEGKCPTLKYSYFDAGSKDKCTQKACASEFYWCPDAGAHNDGTINVALYTGPKEAATLAPTAAKPSGVTVTKETTQMPTYGAALLSIFLIGLVGTVCGMFVYRRVQRERGFRWVQFDDEGRMMGDQSSKPTTTVEMNGNGGSHGHVVSPFDKV</sequence>
<dbReference type="Proteomes" id="UP000002009">
    <property type="component" value="Chromosome 11"/>
</dbReference>
<evidence type="ECO:0000313" key="5">
    <source>
        <dbReference type="Proteomes" id="UP000002009"/>
    </source>
</evidence>
<feature type="chain" id="PRO_5002909127" evidence="3">
    <location>
        <begin position="23"/>
        <end position="315"/>
    </location>
</feature>
<dbReference type="GeneID" id="8247277"/>
<evidence type="ECO:0000256" key="3">
    <source>
        <dbReference type="SAM" id="SignalP"/>
    </source>
</evidence>
<dbReference type="OrthoDB" id="10479125at2759"/>
<feature type="signal peptide" evidence="3">
    <location>
        <begin position="1"/>
        <end position="22"/>
    </location>
</feature>
<accession>C1EDT7</accession>
<evidence type="ECO:0000256" key="1">
    <source>
        <dbReference type="SAM" id="MobiDB-lite"/>
    </source>
</evidence>
<keyword evidence="2" id="KW-0812">Transmembrane</keyword>
<dbReference type="InParanoid" id="C1EDT7"/>
<keyword evidence="3" id="KW-0732">Signal</keyword>
<organism evidence="4 5">
    <name type="scientific">Micromonas commoda (strain RCC299 / NOUM17 / CCMP2709)</name>
    <name type="common">Picoplanktonic green alga</name>
    <dbReference type="NCBI Taxonomy" id="296587"/>
    <lineage>
        <taxon>Eukaryota</taxon>
        <taxon>Viridiplantae</taxon>
        <taxon>Chlorophyta</taxon>
        <taxon>Mamiellophyceae</taxon>
        <taxon>Mamiellales</taxon>
        <taxon>Mamiellaceae</taxon>
        <taxon>Micromonas</taxon>
    </lineage>
</organism>
<keyword evidence="2" id="KW-1133">Transmembrane helix</keyword>
<dbReference type="AlphaFoldDB" id="C1EDT7"/>
<evidence type="ECO:0000313" key="4">
    <source>
        <dbReference type="EMBL" id="ACO66422.1"/>
    </source>
</evidence>
<evidence type="ECO:0000256" key="2">
    <source>
        <dbReference type="SAM" id="Phobius"/>
    </source>
</evidence>
<reference evidence="4 5" key="1">
    <citation type="journal article" date="2009" name="Science">
        <title>Green evolution and dynamic adaptations revealed by genomes of the marine picoeukaryotes Micromonas.</title>
        <authorList>
            <person name="Worden A.Z."/>
            <person name="Lee J.H."/>
            <person name="Mock T."/>
            <person name="Rouze P."/>
            <person name="Simmons M.P."/>
            <person name="Aerts A.L."/>
            <person name="Allen A.E."/>
            <person name="Cuvelier M.L."/>
            <person name="Derelle E."/>
            <person name="Everett M.V."/>
            <person name="Foulon E."/>
            <person name="Grimwood J."/>
            <person name="Gundlach H."/>
            <person name="Henrissat B."/>
            <person name="Napoli C."/>
            <person name="McDonald S.M."/>
            <person name="Parker M.S."/>
            <person name="Rombauts S."/>
            <person name="Salamov A."/>
            <person name="Von Dassow P."/>
            <person name="Badger J.H."/>
            <person name="Coutinho P.M."/>
            <person name="Demir E."/>
            <person name="Dubchak I."/>
            <person name="Gentemann C."/>
            <person name="Eikrem W."/>
            <person name="Gready J.E."/>
            <person name="John U."/>
            <person name="Lanier W."/>
            <person name="Lindquist E.A."/>
            <person name="Lucas S."/>
            <person name="Mayer K.F."/>
            <person name="Moreau H."/>
            <person name="Not F."/>
            <person name="Otillar R."/>
            <person name="Panaud O."/>
            <person name="Pangilinan J."/>
            <person name="Paulsen I."/>
            <person name="Piegu B."/>
            <person name="Poliakov A."/>
            <person name="Robbens S."/>
            <person name="Schmutz J."/>
            <person name="Toulza E."/>
            <person name="Wyss T."/>
            <person name="Zelensky A."/>
            <person name="Zhou K."/>
            <person name="Armbrust E.V."/>
            <person name="Bhattacharya D."/>
            <person name="Goodenough U.W."/>
            <person name="Van de Peer Y."/>
            <person name="Grigoriev I.V."/>
        </authorList>
    </citation>
    <scope>NUCLEOTIDE SEQUENCE [LARGE SCALE GENOMIC DNA]</scope>
    <source>
        <strain evidence="5">RCC299 / NOUM17</strain>
    </source>
</reference>
<dbReference type="EMBL" id="CP001330">
    <property type="protein sequence ID" value="ACO66422.1"/>
    <property type="molecule type" value="Genomic_DNA"/>
</dbReference>
<feature type="region of interest" description="Disordered" evidence="1">
    <location>
        <begin position="284"/>
        <end position="315"/>
    </location>
</feature>
<name>C1EDT7_MICCC</name>
<dbReference type="RefSeq" id="XP_002505164.1">
    <property type="nucleotide sequence ID" value="XM_002505118.1"/>
</dbReference>
<gene>
    <name evidence="4" type="ORF">MICPUN_102998</name>
</gene>